<keyword evidence="6" id="KW-1185">Reference proteome</keyword>
<organism evidence="5 6">
    <name type="scientific">Rubripirellula reticaptiva</name>
    <dbReference type="NCBI Taxonomy" id="2528013"/>
    <lineage>
        <taxon>Bacteria</taxon>
        <taxon>Pseudomonadati</taxon>
        <taxon>Planctomycetota</taxon>
        <taxon>Planctomycetia</taxon>
        <taxon>Pirellulales</taxon>
        <taxon>Pirellulaceae</taxon>
        <taxon>Rubripirellula</taxon>
    </lineage>
</organism>
<protein>
    <submittedName>
        <fullName evidence="5">ATPase family associated with various cellular activities (AAA)</fullName>
    </submittedName>
</protein>
<dbReference type="InterPro" id="IPR011703">
    <property type="entry name" value="ATPase_AAA-3"/>
</dbReference>
<dbReference type="GO" id="GO:0005524">
    <property type="term" value="F:ATP binding"/>
    <property type="evidence" value="ECO:0007669"/>
    <property type="project" value="UniProtKB-KW"/>
</dbReference>
<dbReference type="Pfam" id="PF07726">
    <property type="entry name" value="AAA_3"/>
    <property type="match status" value="1"/>
</dbReference>
<evidence type="ECO:0000259" key="4">
    <source>
        <dbReference type="SMART" id="SM00382"/>
    </source>
</evidence>
<evidence type="ECO:0000313" key="5">
    <source>
        <dbReference type="EMBL" id="TWU51218.1"/>
    </source>
</evidence>
<keyword evidence="1" id="KW-0547">Nucleotide-binding</keyword>
<dbReference type="OrthoDB" id="9773454at2"/>
<keyword evidence="2" id="KW-0067">ATP-binding</keyword>
<dbReference type="AlphaFoldDB" id="A0A5C6EQL4"/>
<proteinExistence type="inferred from homology"/>
<dbReference type="Gene3D" id="3.40.50.300">
    <property type="entry name" value="P-loop containing nucleotide triphosphate hydrolases"/>
    <property type="match status" value="1"/>
</dbReference>
<dbReference type="PIRSF" id="PIRSF002849">
    <property type="entry name" value="AAA_ATPase_chaperone_MoxR_prd"/>
    <property type="match status" value="1"/>
</dbReference>
<evidence type="ECO:0000313" key="6">
    <source>
        <dbReference type="Proteomes" id="UP000317977"/>
    </source>
</evidence>
<evidence type="ECO:0000256" key="1">
    <source>
        <dbReference type="ARBA" id="ARBA00022741"/>
    </source>
</evidence>
<dbReference type="SMART" id="SM00382">
    <property type="entry name" value="AAA"/>
    <property type="match status" value="1"/>
</dbReference>
<dbReference type="EMBL" id="SJPX01000003">
    <property type="protein sequence ID" value="TWU51218.1"/>
    <property type="molecule type" value="Genomic_DNA"/>
</dbReference>
<dbReference type="InterPro" id="IPR003593">
    <property type="entry name" value="AAA+_ATPase"/>
</dbReference>
<feature type="domain" description="AAA+ ATPase" evidence="4">
    <location>
        <begin position="63"/>
        <end position="204"/>
    </location>
</feature>
<comment type="caution">
    <text evidence="5">The sequence shown here is derived from an EMBL/GenBank/DDBJ whole genome shotgun (WGS) entry which is preliminary data.</text>
</comment>
<name>A0A5C6EQL4_9BACT</name>
<dbReference type="RefSeq" id="WP_146534625.1">
    <property type="nucleotide sequence ID" value="NZ_SJPX01000003.1"/>
</dbReference>
<dbReference type="Pfam" id="PF17863">
    <property type="entry name" value="AAA_lid_2"/>
    <property type="match status" value="1"/>
</dbReference>
<reference evidence="5 6" key="1">
    <citation type="submission" date="2019-02" db="EMBL/GenBank/DDBJ databases">
        <title>Deep-cultivation of Planctomycetes and their phenomic and genomic characterization uncovers novel biology.</title>
        <authorList>
            <person name="Wiegand S."/>
            <person name="Jogler M."/>
            <person name="Boedeker C."/>
            <person name="Pinto D."/>
            <person name="Vollmers J."/>
            <person name="Rivas-Marin E."/>
            <person name="Kohn T."/>
            <person name="Peeters S.H."/>
            <person name="Heuer A."/>
            <person name="Rast P."/>
            <person name="Oberbeckmann S."/>
            <person name="Bunk B."/>
            <person name="Jeske O."/>
            <person name="Meyerdierks A."/>
            <person name="Storesund J.E."/>
            <person name="Kallscheuer N."/>
            <person name="Luecker S."/>
            <person name="Lage O.M."/>
            <person name="Pohl T."/>
            <person name="Merkel B.J."/>
            <person name="Hornburger P."/>
            <person name="Mueller R.-W."/>
            <person name="Bruemmer F."/>
            <person name="Labrenz M."/>
            <person name="Spormann A.M."/>
            <person name="Op Den Camp H."/>
            <person name="Overmann J."/>
            <person name="Amann R."/>
            <person name="Jetten M.S.M."/>
            <person name="Mascher T."/>
            <person name="Medema M.H."/>
            <person name="Devos D.P."/>
            <person name="Kaster A.-K."/>
            <person name="Ovreas L."/>
            <person name="Rohde M."/>
            <person name="Galperin M.Y."/>
            <person name="Jogler C."/>
        </authorList>
    </citation>
    <scope>NUCLEOTIDE SEQUENCE [LARGE SCALE GENOMIC DNA]</scope>
    <source>
        <strain evidence="5 6">Poly59</strain>
    </source>
</reference>
<dbReference type="InterPro" id="IPR027417">
    <property type="entry name" value="P-loop_NTPase"/>
</dbReference>
<accession>A0A5C6EQL4</accession>
<dbReference type="PANTHER" id="PTHR42759:SF1">
    <property type="entry name" value="MAGNESIUM-CHELATASE SUBUNIT CHLD"/>
    <property type="match status" value="1"/>
</dbReference>
<dbReference type="InterPro" id="IPR041628">
    <property type="entry name" value="ChlI/MoxR_AAA_lid"/>
</dbReference>
<dbReference type="GO" id="GO:0016887">
    <property type="term" value="F:ATP hydrolysis activity"/>
    <property type="evidence" value="ECO:0007669"/>
    <property type="project" value="InterPro"/>
</dbReference>
<dbReference type="Gene3D" id="1.10.8.80">
    <property type="entry name" value="Magnesium chelatase subunit I, C-Terminal domain"/>
    <property type="match status" value="1"/>
</dbReference>
<evidence type="ECO:0000256" key="2">
    <source>
        <dbReference type="ARBA" id="ARBA00022840"/>
    </source>
</evidence>
<dbReference type="PANTHER" id="PTHR42759">
    <property type="entry name" value="MOXR FAMILY PROTEIN"/>
    <property type="match status" value="1"/>
</dbReference>
<dbReference type="SUPFAM" id="SSF52540">
    <property type="entry name" value="P-loop containing nucleoside triphosphate hydrolases"/>
    <property type="match status" value="1"/>
</dbReference>
<dbReference type="Proteomes" id="UP000317977">
    <property type="component" value="Unassembled WGS sequence"/>
</dbReference>
<comment type="similarity">
    <text evidence="3">Belongs to the MoxR family.</text>
</comment>
<gene>
    <name evidence="5" type="ORF">Poly59_28090</name>
</gene>
<evidence type="ECO:0000256" key="3">
    <source>
        <dbReference type="ARBA" id="ARBA00061607"/>
    </source>
</evidence>
<sequence length="346" mass="38012">MTFESHSDPITPDNINSGHETLGELTAEIQVHSAPFRRLVDEVGKTIVGQEGLIGRMVIALLTGGHLLIEGVPGLAKTTAVACLSKAISTGFQRLQFTPDLLPADLIGTQVYRPQTQEFVVQKGPIFSNLILADEINRAPAKVQSALLEAMQERQVTIGGETFFLDEPFMVMATQNPVEQEGTYPLPEAQMDRFLMKVVVDYPNRDEELQILRRYSKTNSAVEVQPVTTPAEVMMARALVDRIHVSQAVEEYIVDLVMATRNPVAYGLDLSELIQYGASPRATINLTLAAKANAFVQGRAYATPEDVKAVAMDVLRHRVIITYEAEAEEKTAEDIVSTILQTIPVP</sequence>
<dbReference type="FunFam" id="3.40.50.300:FF:000640">
    <property type="entry name" value="MoxR family ATPase"/>
    <property type="match status" value="1"/>
</dbReference>
<dbReference type="InterPro" id="IPR050764">
    <property type="entry name" value="CbbQ/NirQ/NorQ/GpvN"/>
</dbReference>